<keyword evidence="1" id="KW-1133">Transmembrane helix</keyword>
<dbReference type="PROSITE" id="PS50887">
    <property type="entry name" value="GGDEF"/>
    <property type="match status" value="1"/>
</dbReference>
<feature type="transmembrane region" description="Helical" evidence="1">
    <location>
        <begin position="148"/>
        <end position="164"/>
    </location>
</feature>
<dbReference type="Pfam" id="PF00563">
    <property type="entry name" value="EAL"/>
    <property type="match status" value="1"/>
</dbReference>
<dbReference type="InterPro" id="IPR029787">
    <property type="entry name" value="Nucleotide_cyclase"/>
</dbReference>
<accession>A0ABS4BB40</accession>
<organism evidence="4 5">
    <name type="scientific">Jiella mangrovi</name>
    <dbReference type="NCBI Taxonomy" id="2821407"/>
    <lineage>
        <taxon>Bacteria</taxon>
        <taxon>Pseudomonadati</taxon>
        <taxon>Pseudomonadota</taxon>
        <taxon>Alphaproteobacteria</taxon>
        <taxon>Hyphomicrobiales</taxon>
        <taxon>Aurantimonadaceae</taxon>
        <taxon>Jiella</taxon>
    </lineage>
</organism>
<evidence type="ECO:0000259" key="3">
    <source>
        <dbReference type="PROSITE" id="PS50887"/>
    </source>
</evidence>
<dbReference type="Gene3D" id="3.20.20.450">
    <property type="entry name" value="EAL domain"/>
    <property type="match status" value="1"/>
</dbReference>
<evidence type="ECO:0000259" key="2">
    <source>
        <dbReference type="PROSITE" id="PS50883"/>
    </source>
</evidence>
<keyword evidence="1" id="KW-0472">Membrane</keyword>
<dbReference type="SMART" id="SM00052">
    <property type="entry name" value="EAL"/>
    <property type="match status" value="1"/>
</dbReference>
<dbReference type="PANTHER" id="PTHR44757">
    <property type="entry name" value="DIGUANYLATE CYCLASE DGCP"/>
    <property type="match status" value="1"/>
</dbReference>
<sequence length="653" mass="71757">MKLSELTDWFALRNVEPELVLAQYAELHRQVPLLYALLAVNSLAVTYTHFGFAPSWMTVLVPAVLVLASLARLVVWLARRHRQSNAQDALRELRKTYLLAVILASAYVAWALKLNAYGGHYEQAHVAIFIAITVIGCILCLTKLPQAALSVTLIVTIPYLAYYLSTGNTVFKAVGLNMFLVTAVMIQVMLNHFHGFRQLVTSKGVTERLSRENLRMAHTDALTGLPNRRYFFEALNDRFAQAAENGKPLAVGVIDLDRFKPVNDTFGHLVGDRLLEAVAERLRETSVPTLLISRLGGDEFAFILDCDEVSATDYAGKICAELAEPFKVENLTLSISGSCGVAMLESGCVEAHQLFDRADYVLYTSKESNQGNVTVYSPAHESKILSAQALESAMRSADLEAEMHIVLQPLVNYRRGEVVAVEALARWKSPSLGDVPPTSFIAAAERSGMMHDLTLMLLTKTLDLVERLPPGMKLSFNLSAHDITSPSTIFAMVASILRSGVDASRLVFEVTETAVIRDFNTAIGSLDMLRALGAHIALDDFGTGYSSLSYLLRLPIDRVKIDRSFIPGCDTEAGCNLLSSILALCSSLKLTCIAEGVEDADQVSILRNLGYESFQGYYFAKPMPIEELAPWAQAWTAEQAAGRKRTIDRSLAP</sequence>
<protein>
    <submittedName>
        <fullName evidence="4">EAL domain-containing protein</fullName>
    </submittedName>
</protein>
<feature type="domain" description="EAL" evidence="2">
    <location>
        <begin position="387"/>
        <end position="636"/>
    </location>
</feature>
<feature type="transmembrane region" description="Helical" evidence="1">
    <location>
        <begin position="56"/>
        <end position="75"/>
    </location>
</feature>
<dbReference type="InterPro" id="IPR052155">
    <property type="entry name" value="Biofilm_reg_signaling"/>
</dbReference>
<dbReference type="SUPFAM" id="SSF141868">
    <property type="entry name" value="EAL domain-like"/>
    <property type="match status" value="1"/>
</dbReference>
<feature type="transmembrane region" description="Helical" evidence="1">
    <location>
        <begin position="33"/>
        <end position="50"/>
    </location>
</feature>
<evidence type="ECO:0000313" key="5">
    <source>
        <dbReference type="Proteomes" id="UP000678276"/>
    </source>
</evidence>
<comment type="caution">
    <text evidence="4">The sequence shown here is derived from an EMBL/GenBank/DDBJ whole genome shotgun (WGS) entry which is preliminary data.</text>
</comment>
<gene>
    <name evidence="4" type="ORF">J6595_00035</name>
</gene>
<dbReference type="InterPro" id="IPR001633">
    <property type="entry name" value="EAL_dom"/>
</dbReference>
<dbReference type="Proteomes" id="UP000678276">
    <property type="component" value="Unassembled WGS sequence"/>
</dbReference>
<evidence type="ECO:0000313" key="4">
    <source>
        <dbReference type="EMBL" id="MBP0613974.1"/>
    </source>
</evidence>
<dbReference type="Pfam" id="PF00990">
    <property type="entry name" value="GGDEF"/>
    <property type="match status" value="1"/>
</dbReference>
<keyword evidence="1" id="KW-0812">Transmembrane</keyword>
<dbReference type="SUPFAM" id="SSF55073">
    <property type="entry name" value="Nucleotide cyclase"/>
    <property type="match status" value="1"/>
</dbReference>
<dbReference type="NCBIfam" id="TIGR00254">
    <property type="entry name" value="GGDEF"/>
    <property type="match status" value="1"/>
</dbReference>
<name>A0ABS4BB40_9HYPH</name>
<dbReference type="CDD" id="cd01948">
    <property type="entry name" value="EAL"/>
    <property type="match status" value="1"/>
</dbReference>
<proteinExistence type="predicted"/>
<dbReference type="InterPro" id="IPR043128">
    <property type="entry name" value="Rev_trsase/Diguanyl_cyclase"/>
</dbReference>
<feature type="transmembrane region" description="Helical" evidence="1">
    <location>
        <begin position="96"/>
        <end position="112"/>
    </location>
</feature>
<feature type="domain" description="GGDEF" evidence="3">
    <location>
        <begin position="247"/>
        <end position="378"/>
    </location>
</feature>
<dbReference type="PROSITE" id="PS50883">
    <property type="entry name" value="EAL"/>
    <property type="match status" value="1"/>
</dbReference>
<dbReference type="PANTHER" id="PTHR44757:SF2">
    <property type="entry name" value="BIOFILM ARCHITECTURE MAINTENANCE PROTEIN MBAA"/>
    <property type="match status" value="1"/>
</dbReference>
<dbReference type="InterPro" id="IPR035919">
    <property type="entry name" value="EAL_sf"/>
</dbReference>
<dbReference type="CDD" id="cd01949">
    <property type="entry name" value="GGDEF"/>
    <property type="match status" value="1"/>
</dbReference>
<reference evidence="4 5" key="1">
    <citation type="submission" date="2021-04" db="EMBL/GenBank/DDBJ databases">
        <title>Whole genome sequence of Jiella sp. KSK16Y-1.</title>
        <authorList>
            <person name="Tuo L."/>
        </authorList>
    </citation>
    <scope>NUCLEOTIDE SEQUENCE [LARGE SCALE GENOMIC DNA]</scope>
    <source>
        <strain evidence="4 5">KSK16Y-1</strain>
    </source>
</reference>
<keyword evidence="5" id="KW-1185">Reference proteome</keyword>
<evidence type="ECO:0000256" key="1">
    <source>
        <dbReference type="SAM" id="Phobius"/>
    </source>
</evidence>
<dbReference type="EMBL" id="JAGJCF010000001">
    <property type="protein sequence ID" value="MBP0613974.1"/>
    <property type="molecule type" value="Genomic_DNA"/>
</dbReference>
<feature type="transmembrane region" description="Helical" evidence="1">
    <location>
        <begin position="124"/>
        <end position="141"/>
    </location>
</feature>
<dbReference type="Gene3D" id="3.30.70.270">
    <property type="match status" value="1"/>
</dbReference>
<dbReference type="SMART" id="SM00267">
    <property type="entry name" value="GGDEF"/>
    <property type="match status" value="1"/>
</dbReference>
<dbReference type="InterPro" id="IPR000160">
    <property type="entry name" value="GGDEF_dom"/>
</dbReference>